<dbReference type="Pfam" id="PF01575">
    <property type="entry name" value="MaoC_dehydratas"/>
    <property type="match status" value="1"/>
</dbReference>
<comment type="caution">
    <text evidence="2">The sequence shown here is derived from an EMBL/GenBank/DDBJ whole genome shotgun (WGS) entry which is preliminary data.</text>
</comment>
<feature type="domain" description="MaoC-like" evidence="1">
    <location>
        <begin position="12"/>
        <end position="115"/>
    </location>
</feature>
<dbReference type="InterPro" id="IPR039375">
    <property type="entry name" value="NodN-like"/>
</dbReference>
<accession>A0ABV3WY54</accession>
<proteinExistence type="predicted"/>
<keyword evidence="3" id="KW-1185">Reference proteome</keyword>
<protein>
    <submittedName>
        <fullName evidence="2">MaoC family dehydratase</fullName>
    </submittedName>
</protein>
<dbReference type="InterPro" id="IPR002539">
    <property type="entry name" value="MaoC-like_dom"/>
</dbReference>
<dbReference type="InterPro" id="IPR029069">
    <property type="entry name" value="HotDog_dom_sf"/>
</dbReference>
<dbReference type="RefSeq" id="WP_368804506.1">
    <property type="nucleotide sequence ID" value="NZ_JAZHFV010000006.1"/>
</dbReference>
<gene>
    <name evidence="2" type="ORF">V1479_20110</name>
</gene>
<dbReference type="SUPFAM" id="SSF54637">
    <property type="entry name" value="Thioesterase/thiol ester dehydrase-isomerase"/>
    <property type="match status" value="1"/>
</dbReference>
<dbReference type="CDD" id="cd03450">
    <property type="entry name" value="NodN"/>
    <property type="match status" value="1"/>
</dbReference>
<dbReference type="EMBL" id="JAZHFV010000006">
    <property type="protein sequence ID" value="MEX4009625.1"/>
    <property type="molecule type" value="Genomic_DNA"/>
</dbReference>
<dbReference type="PANTHER" id="PTHR42993:SF1">
    <property type="entry name" value="MAOC-LIKE DEHYDRATASE DOMAIN-CONTAINING PROTEIN"/>
    <property type="match status" value="1"/>
</dbReference>
<reference evidence="2 3" key="1">
    <citation type="submission" date="2024-01" db="EMBL/GenBank/DDBJ databases">
        <title>New evidence supports the origin of RcGTA from prophage.</title>
        <authorList>
            <person name="Xu Y."/>
            <person name="Liu B."/>
            <person name="Chen F."/>
        </authorList>
    </citation>
    <scope>NUCLEOTIDE SEQUENCE [LARGE SCALE GENOMIC DNA]</scope>
    <source>
        <strain evidence="2 3">CBW1107-2</strain>
    </source>
</reference>
<evidence type="ECO:0000259" key="1">
    <source>
        <dbReference type="Pfam" id="PF01575"/>
    </source>
</evidence>
<name>A0ABV3WY54_9HYPH</name>
<sequence length="156" mass="17070">MADNQLTFADLESKVGEELGVSGWIEVDQSMIDSFAKTTRDNQWIHVDVERARTESPYHAPIAHGFLTLSLIPALAAEIGTQPQGVSVAINYGLDRLRFLAPVKAGARVRLRSTLISLEERAPGQHLMKSASTMEIEGEERPAFAAETLLLLLTEG</sequence>
<organism evidence="2 3">
    <name type="scientific">Neoaquamicrobium sediminum</name>
    <dbReference type="NCBI Taxonomy" id="1849104"/>
    <lineage>
        <taxon>Bacteria</taxon>
        <taxon>Pseudomonadati</taxon>
        <taxon>Pseudomonadota</taxon>
        <taxon>Alphaproteobacteria</taxon>
        <taxon>Hyphomicrobiales</taxon>
        <taxon>Phyllobacteriaceae</taxon>
        <taxon>Neoaquamicrobium</taxon>
    </lineage>
</organism>
<dbReference type="PANTHER" id="PTHR42993">
    <property type="entry name" value="MAOC-LIKE DEHYDRATASE DOMAIN-CONTAINING PROTEIN"/>
    <property type="match status" value="1"/>
</dbReference>
<dbReference type="Proteomes" id="UP001559025">
    <property type="component" value="Unassembled WGS sequence"/>
</dbReference>
<dbReference type="Gene3D" id="3.10.129.10">
    <property type="entry name" value="Hotdog Thioesterase"/>
    <property type="match status" value="1"/>
</dbReference>
<evidence type="ECO:0000313" key="2">
    <source>
        <dbReference type="EMBL" id="MEX4009625.1"/>
    </source>
</evidence>
<evidence type="ECO:0000313" key="3">
    <source>
        <dbReference type="Proteomes" id="UP001559025"/>
    </source>
</evidence>